<protein>
    <submittedName>
        <fullName evidence="1">Uncharacterized protein</fullName>
    </submittedName>
</protein>
<dbReference type="Proteomes" id="UP001497522">
    <property type="component" value="Chromosome 5"/>
</dbReference>
<evidence type="ECO:0000313" key="1">
    <source>
        <dbReference type="EMBL" id="CAK9876915.1"/>
    </source>
</evidence>
<gene>
    <name evidence="1" type="ORF">CSSPJE1EN2_LOCUS18957</name>
</gene>
<evidence type="ECO:0000313" key="2">
    <source>
        <dbReference type="Proteomes" id="UP001497522"/>
    </source>
</evidence>
<reference evidence="1" key="1">
    <citation type="submission" date="2024-03" db="EMBL/GenBank/DDBJ databases">
        <authorList>
            <consortium name="ELIXIR-Norway"/>
            <consortium name="Elixir Norway"/>
        </authorList>
    </citation>
    <scope>NUCLEOTIDE SEQUENCE</scope>
</reference>
<dbReference type="EMBL" id="OZ023706">
    <property type="protein sequence ID" value="CAK9876915.1"/>
    <property type="molecule type" value="Genomic_DNA"/>
</dbReference>
<organism evidence="1 2">
    <name type="scientific">Sphagnum jensenii</name>
    <dbReference type="NCBI Taxonomy" id="128206"/>
    <lineage>
        <taxon>Eukaryota</taxon>
        <taxon>Viridiplantae</taxon>
        <taxon>Streptophyta</taxon>
        <taxon>Embryophyta</taxon>
        <taxon>Bryophyta</taxon>
        <taxon>Sphagnophytina</taxon>
        <taxon>Sphagnopsida</taxon>
        <taxon>Sphagnales</taxon>
        <taxon>Sphagnaceae</taxon>
        <taxon>Sphagnum</taxon>
    </lineage>
</organism>
<name>A0ABP1BM97_9BRYO</name>
<accession>A0ABP1BM97</accession>
<sequence length="66" mass="7304">MPRERCPRSSAPEQWPRVRCCDSGDGIGKAKEQRSRARRIGGSAAACGPAFSRHSISRFLECEVEL</sequence>
<keyword evidence="2" id="KW-1185">Reference proteome</keyword>
<proteinExistence type="predicted"/>